<evidence type="ECO:0000256" key="1">
    <source>
        <dbReference type="SAM" id="Phobius"/>
    </source>
</evidence>
<dbReference type="InterPro" id="IPR012902">
    <property type="entry name" value="N_methyl_site"/>
</dbReference>
<dbReference type="Proteomes" id="UP000599391">
    <property type="component" value="Unassembled WGS sequence"/>
</dbReference>
<dbReference type="EMBL" id="JAECZB010000092">
    <property type="protein sequence ID" value="MBH8555075.1"/>
    <property type="molecule type" value="Genomic_DNA"/>
</dbReference>
<dbReference type="PROSITE" id="PS00409">
    <property type="entry name" value="PROKAR_NTER_METHYL"/>
    <property type="match status" value="1"/>
</dbReference>
<proteinExistence type="predicted"/>
<dbReference type="NCBIfam" id="TIGR02532">
    <property type="entry name" value="IV_pilin_GFxxxE"/>
    <property type="match status" value="1"/>
</dbReference>
<keyword evidence="1" id="KW-1133">Transmembrane helix</keyword>
<sequence length="215" mass="23220">MHRADLSILKNNNHKGFVWSSFYGSKHLQLDTGFSLVEVIAVVLMIGILAAIALPSWSAFVNRQRLNKANDAVLAAIQNAQTEAKKKKLSYSVSFTTDSNIIKTSIYPTTSTPNWQSLDGDLQIPNGAVLLETNIASPNTAGTTYTSVYNATNKSQTITFDYLGTLPNPNFGAIPTGSTEPPGLKIIVAANNVKRCVIVKSLLGAMITRKDSECN</sequence>
<accession>A0A8J7HM87</accession>
<keyword evidence="1" id="KW-0812">Transmembrane</keyword>
<evidence type="ECO:0000313" key="3">
    <source>
        <dbReference type="Proteomes" id="UP000599391"/>
    </source>
</evidence>
<dbReference type="AlphaFoldDB" id="A0A8J7HM87"/>
<keyword evidence="1" id="KW-0472">Membrane</keyword>
<comment type="caution">
    <text evidence="2">The sequence shown here is derived from an EMBL/GenBank/DDBJ whole genome shotgun (WGS) entry which is preliminary data.</text>
</comment>
<dbReference type="RefSeq" id="WP_214441301.1">
    <property type="nucleotide sequence ID" value="NZ_JAECZB010000092.1"/>
</dbReference>
<organism evidence="2 3">
    <name type="scientific">Atlanticothrix silvestris CENA357</name>
    <dbReference type="NCBI Taxonomy" id="1725252"/>
    <lineage>
        <taxon>Bacteria</taxon>
        <taxon>Bacillati</taxon>
        <taxon>Cyanobacteriota</taxon>
        <taxon>Cyanophyceae</taxon>
        <taxon>Nostocales</taxon>
        <taxon>Nodulariaceae</taxon>
        <taxon>Atlanticothrix</taxon>
        <taxon>Atlanticothrix silvestris</taxon>
    </lineage>
</organism>
<evidence type="ECO:0000313" key="2">
    <source>
        <dbReference type="EMBL" id="MBH8555075.1"/>
    </source>
</evidence>
<reference evidence="2 3" key="1">
    <citation type="journal article" date="2021" name="Int. J. Syst. Evol. Microbiol.">
        <title>Amazonocrinis nigriterrae gen. nov., sp. nov., Atlanticothrix silvestris gen. nov., sp. nov. and Dendronalium phyllosphericum gen. nov., sp. nov., nostocacean cyanobacteria from Brazilian environments.</title>
        <authorList>
            <person name="Alvarenga D.O."/>
            <person name="Andreote A.P.D."/>
            <person name="Branco L.H.Z."/>
            <person name="Delbaje E."/>
            <person name="Cruz R.B."/>
            <person name="Varani A.M."/>
            <person name="Fiore M.F."/>
        </authorList>
    </citation>
    <scope>NUCLEOTIDE SEQUENCE [LARGE SCALE GENOMIC DNA]</scope>
    <source>
        <strain evidence="2 3">CENA357</strain>
    </source>
</reference>
<dbReference type="InterPro" id="IPR045584">
    <property type="entry name" value="Pilin-like"/>
</dbReference>
<dbReference type="SUPFAM" id="SSF54523">
    <property type="entry name" value="Pili subunits"/>
    <property type="match status" value="1"/>
</dbReference>
<feature type="transmembrane region" description="Helical" evidence="1">
    <location>
        <begin position="39"/>
        <end position="60"/>
    </location>
</feature>
<name>A0A8J7HM87_9CYAN</name>
<dbReference type="Gene3D" id="3.30.700.10">
    <property type="entry name" value="Glycoprotein, Type 4 Pilin"/>
    <property type="match status" value="1"/>
</dbReference>
<keyword evidence="3" id="KW-1185">Reference proteome</keyword>
<protein>
    <submittedName>
        <fullName evidence="2">Type II secretion system protein</fullName>
    </submittedName>
</protein>
<gene>
    <name evidence="2" type="ORF">I8751_22540</name>
</gene>